<dbReference type="EMBL" id="CAJJDM010000062">
    <property type="protein sequence ID" value="CAD8079244.1"/>
    <property type="molecule type" value="Genomic_DNA"/>
</dbReference>
<evidence type="ECO:0000256" key="1">
    <source>
        <dbReference type="SAM" id="Phobius"/>
    </source>
</evidence>
<dbReference type="AlphaFoldDB" id="A0A8S1MWL1"/>
<dbReference type="Proteomes" id="UP000688137">
    <property type="component" value="Unassembled WGS sequence"/>
</dbReference>
<name>A0A8S1MWL1_PARPR</name>
<gene>
    <name evidence="2" type="ORF">PPRIM_AZ9-3.1.T0610208</name>
</gene>
<keyword evidence="1" id="KW-0472">Membrane</keyword>
<comment type="caution">
    <text evidence="2">The sequence shown here is derived from an EMBL/GenBank/DDBJ whole genome shotgun (WGS) entry which is preliminary data.</text>
</comment>
<sequence length="144" mass="16419">MITILKNTLIIYLGLLGLSMISVLFICLDSEYETQCPLIAIKILRSLSVIPIVNEVKMITIPIIRELPPKLIRPLILSSLMMALAFIISLIYSTLKITYSILLNLFYIIILVLIIIVCLGISMNSMPVQPNIQQYFEYIKLLYQ</sequence>
<evidence type="ECO:0000313" key="3">
    <source>
        <dbReference type="Proteomes" id="UP000688137"/>
    </source>
</evidence>
<protein>
    <submittedName>
        <fullName evidence="2">Uncharacterized protein</fullName>
    </submittedName>
</protein>
<accession>A0A8S1MWL1</accession>
<feature type="transmembrane region" description="Helical" evidence="1">
    <location>
        <begin position="75"/>
        <end position="95"/>
    </location>
</feature>
<feature type="transmembrane region" description="Helical" evidence="1">
    <location>
        <begin position="101"/>
        <end position="121"/>
    </location>
</feature>
<organism evidence="2 3">
    <name type="scientific">Paramecium primaurelia</name>
    <dbReference type="NCBI Taxonomy" id="5886"/>
    <lineage>
        <taxon>Eukaryota</taxon>
        <taxon>Sar</taxon>
        <taxon>Alveolata</taxon>
        <taxon>Ciliophora</taxon>
        <taxon>Intramacronucleata</taxon>
        <taxon>Oligohymenophorea</taxon>
        <taxon>Peniculida</taxon>
        <taxon>Parameciidae</taxon>
        <taxon>Paramecium</taxon>
    </lineage>
</organism>
<dbReference type="OMA" id="LIMNLFY"/>
<proteinExistence type="predicted"/>
<keyword evidence="3" id="KW-1185">Reference proteome</keyword>
<evidence type="ECO:0000313" key="2">
    <source>
        <dbReference type="EMBL" id="CAD8079244.1"/>
    </source>
</evidence>
<reference evidence="2" key="1">
    <citation type="submission" date="2021-01" db="EMBL/GenBank/DDBJ databases">
        <authorList>
            <consortium name="Genoscope - CEA"/>
            <person name="William W."/>
        </authorList>
    </citation>
    <scope>NUCLEOTIDE SEQUENCE</scope>
</reference>
<keyword evidence="1" id="KW-0812">Transmembrane</keyword>
<feature type="transmembrane region" description="Helical" evidence="1">
    <location>
        <begin position="9"/>
        <end position="26"/>
    </location>
</feature>
<keyword evidence="1" id="KW-1133">Transmembrane helix</keyword>